<evidence type="ECO:0000256" key="7">
    <source>
        <dbReference type="SAM" id="Phobius"/>
    </source>
</evidence>
<feature type="region of interest" description="Disordered" evidence="6">
    <location>
        <begin position="1005"/>
        <end position="1083"/>
    </location>
</feature>
<dbReference type="InterPro" id="IPR000014">
    <property type="entry name" value="PAS"/>
</dbReference>
<dbReference type="Pfam" id="PF02518">
    <property type="entry name" value="HATPase_c"/>
    <property type="match status" value="1"/>
</dbReference>
<evidence type="ECO:0000256" key="3">
    <source>
        <dbReference type="ARBA" id="ARBA00022553"/>
    </source>
</evidence>
<feature type="modified residue" description="4-aspartylphosphate" evidence="5">
    <location>
        <position position="934"/>
    </location>
</feature>
<dbReference type="NCBIfam" id="TIGR00229">
    <property type="entry name" value="sensory_box"/>
    <property type="match status" value="1"/>
</dbReference>
<dbReference type="CDD" id="cd16922">
    <property type="entry name" value="HATPase_EvgS-ArcB-TorS-like"/>
    <property type="match status" value="1"/>
</dbReference>
<dbReference type="Pfam" id="PF00072">
    <property type="entry name" value="Response_reg"/>
    <property type="match status" value="1"/>
</dbReference>
<dbReference type="Pfam" id="PF13188">
    <property type="entry name" value="PAS_8"/>
    <property type="match status" value="1"/>
</dbReference>
<keyword evidence="7" id="KW-1133">Transmembrane helix</keyword>
<gene>
    <name evidence="13" type="ORF">SAMN06265222_10611</name>
</gene>
<keyword evidence="3 5" id="KW-0597">Phosphoprotein</keyword>
<feature type="transmembrane region" description="Helical" evidence="7">
    <location>
        <begin position="57"/>
        <end position="78"/>
    </location>
</feature>
<dbReference type="PRINTS" id="PR00344">
    <property type="entry name" value="BCTRLSENSOR"/>
</dbReference>
<dbReference type="SUPFAM" id="SSF55785">
    <property type="entry name" value="PYP-like sensor domain (PAS domain)"/>
    <property type="match status" value="2"/>
</dbReference>
<feature type="domain" description="PAC" evidence="11">
    <location>
        <begin position="228"/>
        <end position="282"/>
    </location>
</feature>
<evidence type="ECO:0000259" key="10">
    <source>
        <dbReference type="PROSITE" id="PS50112"/>
    </source>
</evidence>
<evidence type="ECO:0000259" key="11">
    <source>
        <dbReference type="PROSITE" id="PS50113"/>
    </source>
</evidence>
<evidence type="ECO:0000256" key="6">
    <source>
        <dbReference type="SAM" id="MobiDB-lite"/>
    </source>
</evidence>
<dbReference type="PROSITE" id="PS50113">
    <property type="entry name" value="PAC"/>
    <property type="match status" value="1"/>
</dbReference>
<dbReference type="SMART" id="SM00091">
    <property type="entry name" value="PAS"/>
    <property type="match status" value="2"/>
</dbReference>
<feature type="domain" description="Response regulatory" evidence="9">
    <location>
        <begin position="878"/>
        <end position="1004"/>
    </location>
</feature>
<dbReference type="InterPro" id="IPR005467">
    <property type="entry name" value="His_kinase_dom"/>
</dbReference>
<dbReference type="SMART" id="SM00387">
    <property type="entry name" value="HATPase_c"/>
    <property type="match status" value="1"/>
</dbReference>
<dbReference type="Gene3D" id="1.10.287.130">
    <property type="match status" value="1"/>
</dbReference>
<dbReference type="InterPro" id="IPR036641">
    <property type="entry name" value="HPT_dom_sf"/>
</dbReference>
<feature type="compositionally biased region" description="Polar residues" evidence="6">
    <location>
        <begin position="861"/>
        <end position="874"/>
    </location>
</feature>
<dbReference type="PANTHER" id="PTHR45339:SF3">
    <property type="entry name" value="HISTIDINE KINASE"/>
    <property type="match status" value="1"/>
</dbReference>
<dbReference type="InterPro" id="IPR008207">
    <property type="entry name" value="Sig_transdc_His_kin_Hpt_dom"/>
</dbReference>
<dbReference type="InterPro" id="IPR003661">
    <property type="entry name" value="HisK_dim/P_dom"/>
</dbReference>
<dbReference type="SUPFAM" id="SSF47226">
    <property type="entry name" value="Histidine-containing phosphotransfer domain, HPT domain"/>
    <property type="match status" value="1"/>
</dbReference>
<dbReference type="PROSITE" id="PS50109">
    <property type="entry name" value="HIS_KIN"/>
    <property type="match status" value="1"/>
</dbReference>
<protein>
    <recommendedName>
        <fullName evidence="2">histidine kinase</fullName>
        <ecNumber evidence="2">2.7.13.3</ecNumber>
    </recommendedName>
</protein>
<feature type="domain" description="HPt" evidence="12">
    <location>
        <begin position="1096"/>
        <end position="1197"/>
    </location>
</feature>
<accession>A0ABY1Q3G4</accession>
<feature type="transmembrane region" description="Helical" evidence="7">
    <location>
        <begin position="17"/>
        <end position="45"/>
    </location>
</feature>
<dbReference type="PROSITE" id="PS50894">
    <property type="entry name" value="HPT"/>
    <property type="match status" value="1"/>
</dbReference>
<dbReference type="Gene3D" id="3.40.50.2300">
    <property type="match status" value="1"/>
</dbReference>
<organism evidence="13 14">
    <name type="scientific">Neorhodopirellula lusitana</name>
    <dbReference type="NCBI Taxonomy" id="445327"/>
    <lineage>
        <taxon>Bacteria</taxon>
        <taxon>Pseudomonadati</taxon>
        <taxon>Planctomycetota</taxon>
        <taxon>Planctomycetia</taxon>
        <taxon>Pirellulales</taxon>
        <taxon>Pirellulaceae</taxon>
        <taxon>Neorhodopirellula</taxon>
    </lineage>
</organism>
<dbReference type="SUPFAM" id="SSF47384">
    <property type="entry name" value="Homodimeric domain of signal transducing histidine kinase"/>
    <property type="match status" value="1"/>
</dbReference>
<evidence type="ECO:0000256" key="1">
    <source>
        <dbReference type="ARBA" id="ARBA00000085"/>
    </source>
</evidence>
<feature type="region of interest" description="Disordered" evidence="6">
    <location>
        <begin position="836"/>
        <end position="874"/>
    </location>
</feature>
<dbReference type="EC" id="2.7.13.3" evidence="2"/>
<dbReference type="PANTHER" id="PTHR45339">
    <property type="entry name" value="HYBRID SIGNAL TRANSDUCTION HISTIDINE KINASE J"/>
    <property type="match status" value="1"/>
</dbReference>
<dbReference type="CDD" id="cd00082">
    <property type="entry name" value="HisKA"/>
    <property type="match status" value="1"/>
</dbReference>
<dbReference type="InterPro" id="IPR035965">
    <property type="entry name" value="PAS-like_dom_sf"/>
</dbReference>
<dbReference type="InterPro" id="IPR036890">
    <property type="entry name" value="HATPase_C_sf"/>
</dbReference>
<proteinExistence type="predicted"/>
<dbReference type="InterPro" id="IPR013656">
    <property type="entry name" value="PAS_4"/>
</dbReference>
<dbReference type="Gene3D" id="3.30.450.20">
    <property type="entry name" value="PAS domain"/>
    <property type="match status" value="2"/>
</dbReference>
<keyword evidence="7" id="KW-0472">Membrane</keyword>
<dbReference type="InterPro" id="IPR003594">
    <property type="entry name" value="HATPase_dom"/>
</dbReference>
<keyword evidence="14" id="KW-1185">Reference proteome</keyword>
<feature type="domain" description="PAS" evidence="10">
    <location>
        <begin position="157"/>
        <end position="210"/>
    </location>
</feature>
<evidence type="ECO:0000313" key="13">
    <source>
        <dbReference type="EMBL" id="SMP58165.1"/>
    </source>
</evidence>
<dbReference type="PROSITE" id="PS50112">
    <property type="entry name" value="PAS"/>
    <property type="match status" value="2"/>
</dbReference>
<dbReference type="Gene3D" id="3.30.565.10">
    <property type="entry name" value="Histidine kinase-like ATPase, C-terminal domain"/>
    <property type="match status" value="1"/>
</dbReference>
<dbReference type="Pfam" id="PF00512">
    <property type="entry name" value="HisKA"/>
    <property type="match status" value="1"/>
</dbReference>
<evidence type="ECO:0000259" key="8">
    <source>
        <dbReference type="PROSITE" id="PS50109"/>
    </source>
</evidence>
<feature type="domain" description="Histidine kinase" evidence="8">
    <location>
        <begin position="452"/>
        <end position="678"/>
    </location>
</feature>
<dbReference type="InterPro" id="IPR001789">
    <property type="entry name" value="Sig_transdc_resp-reg_receiver"/>
</dbReference>
<evidence type="ECO:0000256" key="2">
    <source>
        <dbReference type="ARBA" id="ARBA00012438"/>
    </source>
</evidence>
<feature type="modified residue" description="Phosphohistidine" evidence="4">
    <location>
        <position position="1135"/>
    </location>
</feature>
<dbReference type="EMBL" id="FXUG01000006">
    <property type="protein sequence ID" value="SMP58165.1"/>
    <property type="molecule type" value="Genomic_DNA"/>
</dbReference>
<dbReference type="InterPro" id="IPR000700">
    <property type="entry name" value="PAS-assoc_C"/>
</dbReference>
<evidence type="ECO:0000313" key="14">
    <source>
        <dbReference type="Proteomes" id="UP001158067"/>
    </source>
</evidence>
<dbReference type="Gene3D" id="1.20.120.160">
    <property type="entry name" value="HPT domain"/>
    <property type="match status" value="1"/>
</dbReference>
<dbReference type="RefSeq" id="WP_283432775.1">
    <property type="nucleotide sequence ID" value="NZ_FXUG01000006.1"/>
</dbReference>
<dbReference type="Proteomes" id="UP001158067">
    <property type="component" value="Unassembled WGS sequence"/>
</dbReference>
<dbReference type="SMART" id="SM00388">
    <property type="entry name" value="HisKA"/>
    <property type="match status" value="1"/>
</dbReference>
<dbReference type="PROSITE" id="PS50110">
    <property type="entry name" value="RESPONSE_REGULATORY"/>
    <property type="match status" value="1"/>
</dbReference>
<reference evidence="13 14" key="1">
    <citation type="submission" date="2017-05" db="EMBL/GenBank/DDBJ databases">
        <authorList>
            <person name="Varghese N."/>
            <person name="Submissions S."/>
        </authorList>
    </citation>
    <scope>NUCLEOTIDE SEQUENCE [LARGE SCALE GENOMIC DNA]</scope>
    <source>
        <strain evidence="13 14">DSM 25457</strain>
    </source>
</reference>
<dbReference type="Pfam" id="PF01627">
    <property type="entry name" value="Hpt"/>
    <property type="match status" value="1"/>
</dbReference>
<evidence type="ECO:0000256" key="5">
    <source>
        <dbReference type="PROSITE-ProRule" id="PRU00169"/>
    </source>
</evidence>
<sequence length="1203" mass="131935">MVEPSNDAFTGIRPRHWWIAATLALMVADMAAPTWWGLCVLHLVMLPLIWRFVHRRFITKITIVQVSAVLVAGGWHVVSQPFGVIPLDPVRVWTFWALLAAGYFHIYLRRRLRMRLEHQHYLQQNVRRRSREIERVNHALRDEVARRQATQHRLDQSETTFQSIMDRMHLQVARKNATGVFTYANDPFCKELGLHPIDVIGSTDADLYAPATAALYRADDLSVIATGRNVDKVEEHPGSDGRPGFVQVFKAPEYDQHGRCIGVQVIFWDITEKHRNEISLRHSEARKRALFDAAGDAVLLVDEAGIIMEANPAAMGMLQSGGGRLLGRPMDNLVMPVRRNLHPETSSWSEADVTSASLGEGEDLSWHSLPLSDRHQLQLRRGDGVTFDSEVSVHIIPLGNPSPTATFEDEEREGRAIIIRDVTLQQQAFEAMRDAKAAAEQANRTKTQFMAGISHELRTPLGGIGGLTELLSRQTLPGPARRYVNLIAQNAELLHDAIEDILDFSAIEAGRVAIDPVPIDLHSIVGDAFGCLAIRAADKPVRLSFSIAPFTPRWVVADAKRIRQVIVNLAGNAIKFTAAGQVSLRMTVEPTGGQAGNPGHALFQLVIEDTGIGIAPENQGRIFDAFEQADRGTNKRFGGTGLGLAIARGLAQRMGGGITLESEVGKGSRFIVKFDLPLVQDVSDKPTHSIEACPEAQASPIVVSVGNATIESDLAETIVDQKCAVYKPSDLEGEQPKSAVWWILTDATADAAFRIRARKSEDRVLWLTRASEAAPRRAKKEDAVIIEPVHPHELRRWLAGQALQQSVRGLRSARGSRAVPGASKPLTSAGVVQTGNAAPSLRHDSASSLIAPRSTAPVTRRNGSGTLSEADQSQSQYRVLVVDDSPTNRLVIHDQLVSAGHHVCVAEGGETALSYFPDDESAVPASTFDCILMDLQMPTMDGTEVTTEIRRRAAHFNRAMPPVIALTAHVTDQHRQMCRDAGMVGYITKPIELELLLHEMQRVVTADRSGRPVSSEITDDSLDAEPKNEAGELNSDVPSDPGPSEIVEAESGVEPQPVAGPDSKPDAVNEATSVAKPEDADSDDWKTRLTKLCGGDESTMKSVCEAIVIEVPDLVRRLERAGKSGDQKALKTAAHTLKSCLRYVAPEDEINLAREVEAKTDDADWVQRIQSGWLAQGDAVSDEVQQLRNLQELAREWVKRIRS</sequence>
<evidence type="ECO:0000259" key="9">
    <source>
        <dbReference type="PROSITE" id="PS50110"/>
    </source>
</evidence>
<evidence type="ECO:0000259" key="12">
    <source>
        <dbReference type="PROSITE" id="PS50894"/>
    </source>
</evidence>
<dbReference type="CDD" id="cd00130">
    <property type="entry name" value="PAS"/>
    <property type="match status" value="1"/>
</dbReference>
<evidence type="ECO:0000256" key="4">
    <source>
        <dbReference type="PROSITE-ProRule" id="PRU00110"/>
    </source>
</evidence>
<dbReference type="SUPFAM" id="SSF55874">
    <property type="entry name" value="ATPase domain of HSP90 chaperone/DNA topoisomerase II/histidine kinase"/>
    <property type="match status" value="1"/>
</dbReference>
<dbReference type="InterPro" id="IPR036097">
    <property type="entry name" value="HisK_dim/P_sf"/>
</dbReference>
<keyword evidence="7" id="KW-0812">Transmembrane</keyword>
<name>A0ABY1Q3G4_9BACT</name>
<dbReference type="SMART" id="SM00448">
    <property type="entry name" value="REC"/>
    <property type="match status" value="1"/>
</dbReference>
<comment type="caution">
    <text evidence="13">The sequence shown here is derived from an EMBL/GenBank/DDBJ whole genome shotgun (WGS) entry which is preliminary data.</text>
</comment>
<dbReference type="SUPFAM" id="SSF52172">
    <property type="entry name" value="CheY-like"/>
    <property type="match status" value="1"/>
</dbReference>
<feature type="domain" description="PAS" evidence="10">
    <location>
        <begin position="283"/>
        <end position="344"/>
    </location>
</feature>
<dbReference type="InterPro" id="IPR011006">
    <property type="entry name" value="CheY-like_superfamily"/>
</dbReference>
<dbReference type="CDD" id="cd17546">
    <property type="entry name" value="REC_hyHK_CKI1_RcsC-like"/>
    <property type="match status" value="1"/>
</dbReference>
<comment type="catalytic activity">
    <reaction evidence="1">
        <text>ATP + protein L-histidine = ADP + protein N-phospho-L-histidine.</text>
        <dbReference type="EC" id="2.7.13.3"/>
    </reaction>
</comment>
<dbReference type="InterPro" id="IPR004358">
    <property type="entry name" value="Sig_transdc_His_kin-like_C"/>
</dbReference>
<dbReference type="Pfam" id="PF08448">
    <property type="entry name" value="PAS_4"/>
    <property type="match status" value="1"/>
</dbReference>